<dbReference type="AlphaFoldDB" id="A0A9X8Y736"/>
<evidence type="ECO:0000313" key="3">
    <source>
        <dbReference type="Proteomes" id="UP000294682"/>
    </source>
</evidence>
<name>A0A9X8Y736_9FIRM</name>
<evidence type="ECO:0000313" key="2">
    <source>
        <dbReference type="EMBL" id="TCL40703.1"/>
    </source>
</evidence>
<keyword evidence="1" id="KW-0812">Transmembrane</keyword>
<accession>A0A9X8Y736</accession>
<reference evidence="2 3" key="1">
    <citation type="submission" date="2019-03" db="EMBL/GenBank/DDBJ databases">
        <title>Genomic Encyclopedia of Type Strains, Phase IV (KMG-IV): sequencing the most valuable type-strain genomes for metagenomic binning, comparative biology and taxonomic classification.</title>
        <authorList>
            <person name="Goeker M."/>
        </authorList>
    </citation>
    <scope>NUCLEOTIDE SEQUENCE [LARGE SCALE GENOMIC DNA]</scope>
    <source>
        <strain evidence="2 3">DSM 100433</strain>
    </source>
</reference>
<sequence length="63" mass="7163">MKKYLAWIFLALGAGLLLGYLLLLFHSTLSVLITLTLVLSVACNVIALNLFISKWQRRKRDND</sequence>
<dbReference type="EMBL" id="SLUK01000018">
    <property type="protein sequence ID" value="TCL40703.1"/>
    <property type="molecule type" value="Genomic_DNA"/>
</dbReference>
<comment type="caution">
    <text evidence="2">The sequence shown here is derived from an EMBL/GenBank/DDBJ whole genome shotgun (WGS) entry which is preliminary data.</text>
</comment>
<protein>
    <submittedName>
        <fullName evidence="2">Uncharacterized protein</fullName>
    </submittedName>
</protein>
<feature type="transmembrane region" description="Helical" evidence="1">
    <location>
        <begin position="31"/>
        <end position="52"/>
    </location>
</feature>
<organism evidence="2 3">
    <name type="scientific">Harryflintia acetispora</name>
    <dbReference type="NCBI Taxonomy" id="1849041"/>
    <lineage>
        <taxon>Bacteria</taxon>
        <taxon>Bacillati</taxon>
        <taxon>Bacillota</taxon>
        <taxon>Clostridia</taxon>
        <taxon>Eubacteriales</taxon>
        <taxon>Oscillospiraceae</taxon>
        <taxon>Harryflintia</taxon>
    </lineage>
</organism>
<keyword evidence="3" id="KW-1185">Reference proteome</keyword>
<gene>
    <name evidence="2" type="ORF">EDD78_11812</name>
</gene>
<dbReference type="RefSeq" id="WP_079699867.1">
    <property type="nucleotide sequence ID" value="NZ_SLUK01000018.1"/>
</dbReference>
<keyword evidence="1" id="KW-0472">Membrane</keyword>
<evidence type="ECO:0000256" key="1">
    <source>
        <dbReference type="SAM" id="Phobius"/>
    </source>
</evidence>
<dbReference type="Proteomes" id="UP000294682">
    <property type="component" value="Unassembled WGS sequence"/>
</dbReference>
<keyword evidence="1" id="KW-1133">Transmembrane helix</keyword>
<proteinExistence type="predicted"/>
<feature type="transmembrane region" description="Helical" evidence="1">
    <location>
        <begin position="7"/>
        <end position="25"/>
    </location>
</feature>